<feature type="compositionally biased region" description="Gly residues" evidence="3">
    <location>
        <begin position="282"/>
        <end position="291"/>
    </location>
</feature>
<dbReference type="FunFam" id="2.30.29.30:FF:000006">
    <property type="entry name" value="Pleckstrin homology like domain family B member 1"/>
    <property type="match status" value="1"/>
</dbReference>
<dbReference type="InterPro" id="IPR011993">
    <property type="entry name" value="PH-like_dom_sf"/>
</dbReference>
<dbReference type="SUPFAM" id="SSF50729">
    <property type="entry name" value="PH domain-like"/>
    <property type="match status" value="1"/>
</dbReference>
<gene>
    <name evidence="5" type="primary">PHLDB2</name>
</gene>
<keyword evidence="6" id="KW-1185">Reference proteome</keyword>
<feature type="compositionally biased region" description="Polar residues" evidence="3">
    <location>
        <begin position="150"/>
        <end position="161"/>
    </location>
</feature>
<feature type="region of interest" description="Disordered" evidence="3">
    <location>
        <begin position="1"/>
        <end position="24"/>
    </location>
</feature>
<feature type="compositionally biased region" description="Basic and acidic residues" evidence="3">
    <location>
        <begin position="462"/>
        <end position="471"/>
    </location>
</feature>
<evidence type="ECO:0000259" key="4">
    <source>
        <dbReference type="PROSITE" id="PS50003"/>
    </source>
</evidence>
<reference evidence="5" key="1">
    <citation type="submission" date="2020-03" db="EMBL/GenBank/DDBJ databases">
        <title>Long-read based genome assembly of a Labrador retriever dog.</title>
        <authorList>
            <person name="Eory L."/>
            <person name="Zhang W."/>
            <person name="Schoenebeck J."/>
        </authorList>
    </citation>
    <scope>NUCLEOTIDE SEQUENCE [LARGE SCALE GENOMIC DNA]</scope>
    <source>
        <strain evidence="5">Labrador retriever</strain>
    </source>
</reference>
<feature type="coiled-coil region" evidence="2">
    <location>
        <begin position="761"/>
        <end position="831"/>
    </location>
</feature>
<dbReference type="PANTHER" id="PTHR12156">
    <property type="entry name" value="PLECKSTRIN HOMOLOGY-LIKE DOMAIN, FAMILY B, MEMBER 3"/>
    <property type="match status" value="1"/>
</dbReference>
<feature type="compositionally biased region" description="Gly residues" evidence="3">
    <location>
        <begin position="206"/>
        <end position="225"/>
    </location>
</feature>
<dbReference type="Proteomes" id="UP000805418">
    <property type="component" value="Chromosome 33"/>
</dbReference>
<feature type="compositionally biased region" description="Basic and acidic residues" evidence="3">
    <location>
        <begin position="372"/>
        <end position="387"/>
    </location>
</feature>
<evidence type="ECO:0000256" key="1">
    <source>
        <dbReference type="ARBA" id="ARBA00023054"/>
    </source>
</evidence>
<dbReference type="PROSITE" id="PS50003">
    <property type="entry name" value="PH_DOMAIN"/>
    <property type="match status" value="1"/>
</dbReference>
<dbReference type="InterPro" id="IPR052212">
    <property type="entry name" value="PH-like_domain"/>
</dbReference>
<name>A0A8I3Q068_CANLF</name>
<accession>A0A8I3Q068</accession>
<reference evidence="5" key="3">
    <citation type="submission" date="2025-09" db="UniProtKB">
        <authorList>
            <consortium name="Ensembl"/>
        </authorList>
    </citation>
    <scope>IDENTIFICATION</scope>
    <source>
        <strain evidence="5">Boxer</strain>
    </source>
</reference>
<feature type="region of interest" description="Disordered" evidence="3">
    <location>
        <begin position="280"/>
        <end position="416"/>
    </location>
</feature>
<dbReference type="Pfam" id="PF00169">
    <property type="entry name" value="PH"/>
    <property type="match status" value="1"/>
</dbReference>
<dbReference type="Gene3D" id="2.30.29.30">
    <property type="entry name" value="Pleckstrin-homology domain (PH domain)/Phosphotyrosine-binding domain (PTB)"/>
    <property type="match status" value="1"/>
</dbReference>
<organism evidence="5 6">
    <name type="scientific">Canis lupus familiaris</name>
    <name type="common">Dog</name>
    <name type="synonym">Canis familiaris</name>
    <dbReference type="NCBI Taxonomy" id="9615"/>
    <lineage>
        <taxon>Eukaryota</taxon>
        <taxon>Metazoa</taxon>
        <taxon>Chordata</taxon>
        <taxon>Craniata</taxon>
        <taxon>Vertebrata</taxon>
        <taxon>Euteleostomi</taxon>
        <taxon>Mammalia</taxon>
        <taxon>Eutheria</taxon>
        <taxon>Laurasiatheria</taxon>
        <taxon>Carnivora</taxon>
        <taxon>Caniformia</taxon>
        <taxon>Canidae</taxon>
        <taxon>Canis</taxon>
    </lineage>
</organism>
<proteinExistence type="predicted"/>
<dbReference type="CDD" id="cd14673">
    <property type="entry name" value="PH_PHLDB1_2"/>
    <property type="match status" value="1"/>
</dbReference>
<dbReference type="PANTHER" id="PTHR12156:SF21">
    <property type="entry name" value="PLECKSTRIN HOMOLOGY-LIKE DOMAIN FAMILY B MEMBER 2"/>
    <property type="match status" value="1"/>
</dbReference>
<feature type="domain" description="PH" evidence="4">
    <location>
        <begin position="1072"/>
        <end position="1175"/>
    </location>
</feature>
<protein>
    <submittedName>
        <fullName evidence="5">Pleckstrin homology like domain family B member 2</fullName>
    </submittedName>
</protein>
<dbReference type="SMART" id="SM00233">
    <property type="entry name" value="PH"/>
    <property type="match status" value="1"/>
</dbReference>
<sequence length="1182" mass="132028">MQGAPHRTGSQVSRITPGRKAGAPPLSPPGIPLIAFLLHMQHPTSVFFTPLHFALLLLDLLIKQEPALVNPISSARRAVCADVSWPVLALFRSLLNTTQLFFFFFPFPDSSRTMAELSHVQKQLDLQNGSLEAGFGANSPDDDDDDDRSQTMMESLSPKKYSSSLRFKANGDYSGSYLTLSQPLPARRSPSPLGSGARSSPSLARGPGGRQLPGAGSGSGSGSGSGRPPAPPLGACAPGRPDPERPLRLADRPPYCKYSPRNKSHDNVCLLGALEARKAAWSGGGPAGPGSGAASMPSSPKQARRMGLQDRPGRPREPPPDAAAPRARRPAGGGLGHMGAHSRSLPRLHRAADGPQLSLPPRAALGGARRTRPGDREPPPSCAEHDGYLSFSSWSAGPAPYRPAAAEGAPYASSTLSIPASPRVARKMLLASAAPCAPCAPPARRNLSWGSAELDDPDPDPDPDRDPDPDGLRQAAGTPQPALRERKSSISSISGREDLMDYHRRQREERLREQEMERLERQRLETILSLCAEYTKPDSRLSTGTSVADVQKINKELEKLQLSDEESVFEEALVSPDARYRCHQKASLHDADLPVFGSIGQSSASLLSPRSIRNDDLLRDFTSAFLKTSSESAYLSILPKTPEGINEEQRIQELAAMEETRITILNNLEELEQKIKDINDQMDESSRELDMECALLDGEQKSETTELMKEKEILDHLNRKIAELEKNIVGEKTKDADLLDVESKHFEDLEFQQLERESRLDEEKENLTQQLLREVAEYQRNIVTRKEKISALKKQANHIVQQAQREQDHFVKEKNNLIMMLQREKENLCNLEKKYSSLSGGKGFPVNPSTLKEAHLPLGQSNSCGSVLPHSLATMTKDSDSRRMLRGYNHQQMSEGQRQKSEFYNRTASESNVYLNSFHYPDHSYKDQAFDTLSLDSSDSMETSISACSPDNISSASTSNIARIEEMERLLKQAHAEKTRLLESREREMEAKKRALEEEKRRRELLEKRLQEETSQRQKLIEKEVKIREKQRAQARPLTRYLPVRKEDFDLRSHVETAGHNIDTCYHVSITEKTCRGFLIKMGGKIKTWKKRWFVFDRNKRTFSYYADKHEAKLKGVIYFQAIEEVYYDHLKNANKSPNPLLTFSVKTHDRIYYMVAPSPEAMRIWMDVIVTGAEGYTHFLL</sequence>
<feature type="compositionally biased region" description="Basic and acidic residues" evidence="3">
    <location>
        <begin position="307"/>
        <end position="319"/>
    </location>
</feature>
<keyword evidence="1 2" id="KW-0175">Coiled coil</keyword>
<feature type="coiled-coil region" evidence="2">
    <location>
        <begin position="964"/>
        <end position="1023"/>
    </location>
</feature>
<reference evidence="5" key="2">
    <citation type="submission" date="2025-08" db="UniProtKB">
        <authorList>
            <consortium name="Ensembl"/>
        </authorList>
    </citation>
    <scope>IDENTIFICATION</scope>
    <source>
        <strain evidence="5">Boxer</strain>
    </source>
</reference>
<dbReference type="InterPro" id="IPR037810">
    <property type="entry name" value="PHLDB1/2/3_PH"/>
</dbReference>
<feature type="compositionally biased region" description="Basic and acidic residues" evidence="3">
    <location>
        <begin position="241"/>
        <end position="251"/>
    </location>
</feature>
<dbReference type="AlphaFoldDB" id="A0A8I3Q068"/>
<evidence type="ECO:0000256" key="2">
    <source>
        <dbReference type="SAM" id="Coils"/>
    </source>
</evidence>
<dbReference type="GeneTree" id="ENSGT00940000156371"/>
<feature type="region of interest" description="Disordered" evidence="3">
    <location>
        <begin position="180"/>
        <end position="266"/>
    </location>
</feature>
<feature type="region of interest" description="Disordered" evidence="3">
    <location>
        <begin position="130"/>
        <end position="161"/>
    </location>
</feature>
<dbReference type="OrthoDB" id="6020705at2759"/>
<evidence type="ECO:0000256" key="3">
    <source>
        <dbReference type="SAM" id="MobiDB-lite"/>
    </source>
</evidence>
<evidence type="ECO:0000313" key="6">
    <source>
        <dbReference type="Proteomes" id="UP000805418"/>
    </source>
</evidence>
<dbReference type="CDD" id="cd22265">
    <property type="entry name" value="UDM1_RNF168"/>
    <property type="match status" value="1"/>
</dbReference>
<feature type="region of interest" description="Disordered" evidence="3">
    <location>
        <begin position="435"/>
        <end position="500"/>
    </location>
</feature>
<dbReference type="InterPro" id="IPR001849">
    <property type="entry name" value="PH_domain"/>
</dbReference>
<evidence type="ECO:0000313" key="5">
    <source>
        <dbReference type="Ensembl" id="ENSCAFP00845039378.1"/>
    </source>
</evidence>
<dbReference type="Ensembl" id="ENSCAFT00845050226.1">
    <property type="protein sequence ID" value="ENSCAFP00845039378.1"/>
    <property type="gene ID" value="ENSCAFG00845027924.1"/>
</dbReference>
<feature type="coiled-coil region" evidence="2">
    <location>
        <begin position="654"/>
        <end position="734"/>
    </location>
</feature>